<evidence type="ECO:0000313" key="3">
    <source>
        <dbReference type="Proteomes" id="UP001139293"/>
    </source>
</evidence>
<dbReference type="Proteomes" id="UP001139293">
    <property type="component" value="Unassembled WGS sequence"/>
</dbReference>
<reference evidence="2" key="1">
    <citation type="submission" date="2022-01" db="EMBL/GenBank/DDBJ databases">
        <title>Whole genome-based taxonomy of the Shewanellaceae.</title>
        <authorList>
            <person name="Martin-Rodriguez A.J."/>
        </authorList>
    </citation>
    <scope>NUCLEOTIDE SEQUENCE</scope>
    <source>
        <strain evidence="2">KCTC 23973</strain>
    </source>
</reference>
<feature type="transmembrane region" description="Helical" evidence="1">
    <location>
        <begin position="63"/>
        <end position="83"/>
    </location>
</feature>
<dbReference type="Pfam" id="PF11804">
    <property type="entry name" value="DUF3325"/>
    <property type="match status" value="1"/>
</dbReference>
<gene>
    <name evidence="2" type="ORF">L2740_16880</name>
</gene>
<organism evidence="2 3">
    <name type="scientific">Shewanella pneumatophori</name>
    <dbReference type="NCBI Taxonomy" id="314092"/>
    <lineage>
        <taxon>Bacteria</taxon>
        <taxon>Pseudomonadati</taxon>
        <taxon>Pseudomonadota</taxon>
        <taxon>Gammaproteobacteria</taxon>
        <taxon>Alteromonadales</taxon>
        <taxon>Shewanellaceae</taxon>
        <taxon>Shewanella</taxon>
    </lineage>
</organism>
<keyword evidence="1" id="KW-0472">Membrane</keyword>
<name>A0A9X1ZIN4_9GAMM</name>
<comment type="caution">
    <text evidence="2">The sequence shown here is derived from an EMBL/GenBank/DDBJ whole genome shotgun (WGS) entry which is preliminary data.</text>
</comment>
<dbReference type="InterPro" id="IPR021762">
    <property type="entry name" value="DUF3325"/>
</dbReference>
<keyword evidence="1" id="KW-0812">Transmembrane</keyword>
<evidence type="ECO:0000256" key="1">
    <source>
        <dbReference type="SAM" id="Phobius"/>
    </source>
</evidence>
<dbReference type="EMBL" id="JAKILB010000012">
    <property type="protein sequence ID" value="MCL1140215.1"/>
    <property type="molecule type" value="Genomic_DNA"/>
</dbReference>
<protein>
    <submittedName>
        <fullName evidence="2">DUF3325 domain-containing protein</fullName>
    </submittedName>
</protein>
<proteinExistence type="predicted"/>
<evidence type="ECO:0000313" key="2">
    <source>
        <dbReference type="EMBL" id="MCL1140215.1"/>
    </source>
</evidence>
<accession>A0A9X1ZIN4</accession>
<keyword evidence="1" id="KW-1133">Transmembrane helix</keyword>
<sequence>MILSLLGFSYLAFGLLALAMFSHYRDTFAKAPNPQQAKALYVAGWIGIAGTFWGCIATQGAAYGSILFFGLLSFAGLLVILMLSYRAKLLPYSMAISTLLSSVLVVMNQYQFV</sequence>
<dbReference type="RefSeq" id="WP_220781710.1">
    <property type="nucleotide sequence ID" value="NZ_JAKILB010000012.1"/>
</dbReference>
<feature type="transmembrane region" description="Helical" evidence="1">
    <location>
        <begin position="89"/>
        <end position="107"/>
    </location>
</feature>
<feature type="transmembrane region" description="Helical" evidence="1">
    <location>
        <begin position="37"/>
        <end position="56"/>
    </location>
</feature>
<keyword evidence="3" id="KW-1185">Reference proteome</keyword>
<dbReference type="AlphaFoldDB" id="A0A9X1ZIN4"/>